<keyword evidence="7 8" id="KW-0472">Membrane</keyword>
<keyword evidence="4" id="KW-0309">Germination</keyword>
<evidence type="ECO:0000256" key="7">
    <source>
        <dbReference type="ARBA" id="ARBA00023136"/>
    </source>
</evidence>
<feature type="transmembrane region" description="Helical" evidence="8">
    <location>
        <begin position="143"/>
        <end position="161"/>
    </location>
</feature>
<dbReference type="InterPro" id="IPR004761">
    <property type="entry name" value="Spore_GerAB"/>
</dbReference>
<feature type="transmembrane region" description="Helical" evidence="8">
    <location>
        <begin position="37"/>
        <end position="57"/>
    </location>
</feature>
<dbReference type="RefSeq" id="WP_175532749.1">
    <property type="nucleotide sequence ID" value="NZ_FOMT01000001.1"/>
</dbReference>
<evidence type="ECO:0000313" key="9">
    <source>
        <dbReference type="EMBL" id="SFD77667.1"/>
    </source>
</evidence>
<dbReference type="STRING" id="1045775.SAMN05216378_1382"/>
<dbReference type="Pfam" id="PF03845">
    <property type="entry name" value="Spore_permease"/>
    <property type="match status" value="1"/>
</dbReference>
<accession>A0A1I1V3Q3</accession>
<evidence type="ECO:0000256" key="8">
    <source>
        <dbReference type="SAM" id="Phobius"/>
    </source>
</evidence>
<feature type="transmembrane region" description="Helical" evidence="8">
    <location>
        <begin position="267"/>
        <end position="293"/>
    </location>
</feature>
<name>A0A1I1V3Q3_9BACL</name>
<feature type="transmembrane region" description="Helical" evidence="8">
    <location>
        <begin position="77"/>
        <end position="101"/>
    </location>
</feature>
<feature type="transmembrane region" description="Helical" evidence="8">
    <location>
        <begin position="113"/>
        <end position="131"/>
    </location>
</feature>
<dbReference type="NCBIfam" id="TIGR00912">
    <property type="entry name" value="2A0309"/>
    <property type="match status" value="1"/>
</dbReference>
<feature type="transmembrane region" description="Helical" evidence="8">
    <location>
        <begin position="214"/>
        <end position="237"/>
    </location>
</feature>
<sequence length="363" mass="41004">MRITTLQFFWILAVIELTMTIWLTISPTITSVQQDAWISIFIGGLIGLTTTYVYAKLCALHDSRSLVGICRKVLGKWLGTLVTVYILLGWFSVTVVILRAMTDFIQLVLFNKTSNWVISIIMIANMAYISYRGGITAIGRFSQITGPLFFTVVLLTFALNATNLDFKQIMPAFHDHNLIDLFDASLVHGSFLSESILIMMLIPLITQPGKAAKTALWAVSISSFLVLLTTASVIMTFGPELSGQFIYPFFNMVRFISVLEFIQNMDVWVIFVWLFGVFVKLSVYLTLTSHGIAELTNRDIRKKTVLFLIAAYLLCTLPPLNITIVLTSYLYKIWLPLIFWPSMIVIPCLLLIISLIRRKQLSS</sequence>
<feature type="transmembrane region" description="Helical" evidence="8">
    <location>
        <begin position="337"/>
        <end position="356"/>
    </location>
</feature>
<keyword evidence="10" id="KW-1185">Reference proteome</keyword>
<evidence type="ECO:0000256" key="2">
    <source>
        <dbReference type="ARBA" id="ARBA00007998"/>
    </source>
</evidence>
<keyword evidence="5 8" id="KW-0812">Transmembrane</keyword>
<keyword evidence="3" id="KW-0813">Transport</keyword>
<evidence type="ECO:0000256" key="6">
    <source>
        <dbReference type="ARBA" id="ARBA00022989"/>
    </source>
</evidence>
<dbReference type="PANTHER" id="PTHR34975">
    <property type="entry name" value="SPORE GERMINATION PROTEIN A2"/>
    <property type="match status" value="1"/>
</dbReference>
<protein>
    <submittedName>
        <fullName evidence="9">Spore germination protein KB</fullName>
    </submittedName>
</protein>
<evidence type="ECO:0000313" key="10">
    <source>
        <dbReference type="Proteomes" id="UP000198855"/>
    </source>
</evidence>
<reference evidence="10" key="1">
    <citation type="submission" date="2016-10" db="EMBL/GenBank/DDBJ databases">
        <authorList>
            <person name="Varghese N."/>
            <person name="Submissions S."/>
        </authorList>
    </citation>
    <scope>NUCLEOTIDE SEQUENCE [LARGE SCALE GENOMIC DNA]</scope>
    <source>
        <strain evidence="10">CGMCC 1.10784</strain>
    </source>
</reference>
<dbReference type="PANTHER" id="PTHR34975:SF2">
    <property type="entry name" value="SPORE GERMINATION PROTEIN A2"/>
    <property type="match status" value="1"/>
</dbReference>
<proteinExistence type="inferred from homology"/>
<dbReference type="EMBL" id="FOMT01000001">
    <property type="protein sequence ID" value="SFD77667.1"/>
    <property type="molecule type" value="Genomic_DNA"/>
</dbReference>
<comment type="subcellular location">
    <subcellularLocation>
        <location evidence="1">Membrane</location>
        <topology evidence="1">Multi-pass membrane protein</topology>
    </subcellularLocation>
</comment>
<dbReference type="GO" id="GO:0009847">
    <property type="term" value="P:spore germination"/>
    <property type="evidence" value="ECO:0007669"/>
    <property type="project" value="InterPro"/>
</dbReference>
<evidence type="ECO:0000256" key="1">
    <source>
        <dbReference type="ARBA" id="ARBA00004141"/>
    </source>
</evidence>
<dbReference type="AlphaFoldDB" id="A0A1I1V3Q3"/>
<feature type="transmembrane region" description="Helical" evidence="8">
    <location>
        <begin position="181"/>
        <end position="202"/>
    </location>
</feature>
<gene>
    <name evidence="9" type="ORF">SAMN05216378_1382</name>
</gene>
<evidence type="ECO:0000256" key="5">
    <source>
        <dbReference type="ARBA" id="ARBA00022692"/>
    </source>
</evidence>
<organism evidence="9 10">
    <name type="scientific">Paenibacillus catalpae</name>
    <dbReference type="NCBI Taxonomy" id="1045775"/>
    <lineage>
        <taxon>Bacteria</taxon>
        <taxon>Bacillati</taxon>
        <taxon>Bacillota</taxon>
        <taxon>Bacilli</taxon>
        <taxon>Bacillales</taxon>
        <taxon>Paenibacillaceae</taxon>
        <taxon>Paenibacillus</taxon>
    </lineage>
</organism>
<comment type="similarity">
    <text evidence="2">Belongs to the amino acid-polyamine-organocation (APC) superfamily. Spore germination protein (SGP) (TC 2.A.3.9) family.</text>
</comment>
<feature type="transmembrane region" description="Helical" evidence="8">
    <location>
        <begin position="305"/>
        <end position="331"/>
    </location>
</feature>
<evidence type="ECO:0000256" key="3">
    <source>
        <dbReference type="ARBA" id="ARBA00022448"/>
    </source>
</evidence>
<dbReference type="GO" id="GO:0016020">
    <property type="term" value="C:membrane"/>
    <property type="evidence" value="ECO:0007669"/>
    <property type="project" value="UniProtKB-SubCell"/>
</dbReference>
<keyword evidence="6 8" id="KW-1133">Transmembrane helix</keyword>
<evidence type="ECO:0000256" key="4">
    <source>
        <dbReference type="ARBA" id="ARBA00022544"/>
    </source>
</evidence>
<dbReference type="Proteomes" id="UP000198855">
    <property type="component" value="Unassembled WGS sequence"/>
</dbReference>
<feature type="transmembrane region" description="Helical" evidence="8">
    <location>
        <begin position="7"/>
        <end position="25"/>
    </location>
</feature>